<dbReference type="Proteomes" id="UP000010472">
    <property type="component" value="Chromosome"/>
</dbReference>
<name>K9VXK9_9CYAN</name>
<keyword evidence="1" id="KW-0808">Transferase</keyword>
<dbReference type="Gene3D" id="1.10.246.130">
    <property type="match status" value="1"/>
</dbReference>
<protein>
    <submittedName>
        <fullName evidence="1">Gamma-glutamyltransferase</fullName>
        <ecNumber evidence="1">2.3.2.2</ecNumber>
    </submittedName>
</protein>
<dbReference type="InterPro" id="IPR043138">
    <property type="entry name" value="GGT_lsub"/>
</dbReference>
<proteinExistence type="predicted"/>
<dbReference type="Pfam" id="PF01019">
    <property type="entry name" value="G_glu_transpept"/>
    <property type="match status" value="1"/>
</dbReference>
<dbReference type="EC" id="2.3.2.2" evidence="1"/>
<dbReference type="PANTHER" id="PTHR43881">
    <property type="entry name" value="GAMMA-GLUTAMYLTRANSPEPTIDASE (AFU_ORTHOLOGUE AFUA_4G13580)"/>
    <property type="match status" value="1"/>
</dbReference>
<keyword evidence="2" id="KW-1185">Reference proteome</keyword>
<gene>
    <name evidence="1" type="ORF">Cri9333_0980</name>
</gene>
<dbReference type="HOGENOM" id="CLU_014813_3_2_3"/>
<dbReference type="PRINTS" id="PR01210">
    <property type="entry name" value="GGTRANSPTASE"/>
</dbReference>
<evidence type="ECO:0000313" key="2">
    <source>
        <dbReference type="Proteomes" id="UP000010472"/>
    </source>
</evidence>
<dbReference type="EMBL" id="CP003620">
    <property type="protein sequence ID" value="AFZ11895.1"/>
    <property type="molecule type" value="Genomic_DNA"/>
</dbReference>
<reference evidence="1 2" key="1">
    <citation type="submission" date="2012-06" db="EMBL/GenBank/DDBJ databases">
        <title>Finished chromosome of genome of Crinalium epipsammum PCC 9333.</title>
        <authorList>
            <consortium name="US DOE Joint Genome Institute"/>
            <person name="Gugger M."/>
            <person name="Coursin T."/>
            <person name="Rippka R."/>
            <person name="Tandeau De Marsac N."/>
            <person name="Huntemann M."/>
            <person name="Wei C.-L."/>
            <person name="Han J."/>
            <person name="Detter J.C."/>
            <person name="Han C."/>
            <person name="Tapia R."/>
            <person name="Davenport K."/>
            <person name="Daligault H."/>
            <person name="Erkkila T."/>
            <person name="Gu W."/>
            <person name="Munk A.C.C."/>
            <person name="Teshima H."/>
            <person name="Xu Y."/>
            <person name="Chain P."/>
            <person name="Chen A."/>
            <person name="Krypides N."/>
            <person name="Mavromatis K."/>
            <person name="Markowitz V."/>
            <person name="Szeto E."/>
            <person name="Ivanova N."/>
            <person name="Mikhailova N."/>
            <person name="Ovchinnikova G."/>
            <person name="Pagani I."/>
            <person name="Pati A."/>
            <person name="Goodwin L."/>
            <person name="Peters L."/>
            <person name="Pitluck S."/>
            <person name="Woyke T."/>
            <person name="Kerfeld C."/>
        </authorList>
    </citation>
    <scope>NUCLEOTIDE SEQUENCE [LARGE SCALE GENOMIC DNA]</scope>
    <source>
        <strain evidence="1 2">PCC 9333</strain>
    </source>
</reference>
<organism evidence="1 2">
    <name type="scientific">Crinalium epipsammum PCC 9333</name>
    <dbReference type="NCBI Taxonomy" id="1173022"/>
    <lineage>
        <taxon>Bacteria</taxon>
        <taxon>Bacillati</taxon>
        <taxon>Cyanobacteriota</taxon>
        <taxon>Cyanophyceae</taxon>
        <taxon>Gomontiellales</taxon>
        <taxon>Gomontiellaceae</taxon>
        <taxon>Crinalium</taxon>
    </lineage>
</organism>
<sequence length="537" mass="57989">MRGEIMAQTNLTNYPYPSARRVILGKRYAVATSQSLATMAGMQIFLAGGNAVDAAIATAIALTVVEPTSNGIGGDAFALVWDGKLHGLNASGKSPQHLTIDHFAEINQIPQFGWLPVTVPGAVSGWRSLWERWGKLPFEQLFLPAIRYAEEGFPVSPVTAQAWQQAANVYLPLNGVEFEYFKSVFFPKNRAPVAGEIWGSKVHAQTLKEIASSGGESFYQGKLAEQISNFAADTNGLLTATDLAAHRPEWVEPISTNYRDLTVWELPPNTQGIATLIALNILEGFEIARYARESVESYHLQIEAMKLAFADLHRYVADARYLDVSVGQLLDLTYAAERRKLIGENAIALAEPGLPKGGTVYLATADEDLMVSFIQSNYKGFGSGILIPETGIALHNRGFGFTLEAGHPNQLSPAKRPFHTIIPGFLTQNNQALGAFGVMGASMQPQGHLQVVVNLADYGMNPQSALDAPRWQFVAGNTVFLEESVPSSVMSGLARQGHNVEVSTAQGIFGKGQIILKIGEVILAASEPRADGLALAQ</sequence>
<dbReference type="PATRIC" id="fig|1173022.3.peg.1064"/>
<dbReference type="InterPro" id="IPR043137">
    <property type="entry name" value="GGT_ssub_C"/>
</dbReference>
<dbReference type="STRING" id="1173022.Cri9333_0980"/>
<dbReference type="AlphaFoldDB" id="K9VXK9"/>
<dbReference type="eggNOG" id="COG0405">
    <property type="taxonomic scope" value="Bacteria"/>
</dbReference>
<evidence type="ECO:0000313" key="1">
    <source>
        <dbReference type="EMBL" id="AFZ11895.1"/>
    </source>
</evidence>
<dbReference type="GO" id="GO:0103068">
    <property type="term" value="F:leukotriene C4 gamma-glutamyl transferase activity"/>
    <property type="evidence" value="ECO:0007669"/>
    <property type="project" value="UniProtKB-EC"/>
</dbReference>
<dbReference type="SUPFAM" id="SSF56235">
    <property type="entry name" value="N-terminal nucleophile aminohydrolases (Ntn hydrolases)"/>
    <property type="match status" value="1"/>
</dbReference>
<dbReference type="Gene3D" id="3.60.20.40">
    <property type="match status" value="1"/>
</dbReference>
<accession>K9VXK9</accession>
<dbReference type="KEGG" id="cep:Cri9333_0980"/>
<dbReference type="PANTHER" id="PTHR43881:SF1">
    <property type="entry name" value="GAMMA-GLUTAMYLTRANSPEPTIDASE (AFU_ORTHOLOGUE AFUA_4G13580)"/>
    <property type="match status" value="1"/>
</dbReference>
<dbReference type="InterPro" id="IPR052896">
    <property type="entry name" value="GGT-like_enzyme"/>
</dbReference>
<dbReference type="InterPro" id="IPR029055">
    <property type="entry name" value="Ntn_hydrolases_N"/>
</dbReference>
<keyword evidence="1" id="KW-0012">Acyltransferase</keyword>